<dbReference type="Proteomes" id="UP001233999">
    <property type="component" value="Unassembled WGS sequence"/>
</dbReference>
<comment type="caution">
    <text evidence="2">The sequence shown here is derived from an EMBL/GenBank/DDBJ whole genome shotgun (WGS) entry which is preliminary data.</text>
</comment>
<evidence type="ECO:0000256" key="1">
    <source>
        <dbReference type="SAM" id="SignalP"/>
    </source>
</evidence>
<accession>A0AAD7ZNH8</accession>
<evidence type="ECO:0000313" key="3">
    <source>
        <dbReference type="Proteomes" id="UP001233999"/>
    </source>
</evidence>
<gene>
    <name evidence="2" type="ORF">L9F63_021956</name>
</gene>
<reference evidence="2" key="1">
    <citation type="journal article" date="2023" name="IScience">
        <title>Live-bearing cockroach genome reveals convergent evolutionary mechanisms linked to viviparity in insects and beyond.</title>
        <authorList>
            <person name="Fouks B."/>
            <person name="Harrison M.C."/>
            <person name="Mikhailova A.A."/>
            <person name="Marchal E."/>
            <person name="English S."/>
            <person name="Carruthers M."/>
            <person name="Jennings E.C."/>
            <person name="Chiamaka E.L."/>
            <person name="Frigard R.A."/>
            <person name="Pippel M."/>
            <person name="Attardo G.M."/>
            <person name="Benoit J.B."/>
            <person name="Bornberg-Bauer E."/>
            <person name="Tobe S.S."/>
        </authorList>
    </citation>
    <scope>NUCLEOTIDE SEQUENCE</scope>
    <source>
        <strain evidence="2">Stay&amp;Tobe</strain>
    </source>
</reference>
<evidence type="ECO:0000313" key="2">
    <source>
        <dbReference type="EMBL" id="KAJ9583695.1"/>
    </source>
</evidence>
<keyword evidence="3" id="KW-1185">Reference proteome</keyword>
<feature type="chain" id="PRO_5042199301" evidence="1">
    <location>
        <begin position="24"/>
        <end position="134"/>
    </location>
</feature>
<sequence>MQLWNFTVAMLICLFLTTNESQGKRLYFYLRNPKAVDKRDVENSDTRASNIMPGIRWGAELEPVLIRRFRSMDTPRIIDDAYSSDYNYHVHGQAGCLGVPFLLAGLTRVGKQEIEMHIEDPDSDQPAEIAIPVE</sequence>
<organism evidence="2 3">
    <name type="scientific">Diploptera punctata</name>
    <name type="common">Pacific beetle cockroach</name>
    <dbReference type="NCBI Taxonomy" id="6984"/>
    <lineage>
        <taxon>Eukaryota</taxon>
        <taxon>Metazoa</taxon>
        <taxon>Ecdysozoa</taxon>
        <taxon>Arthropoda</taxon>
        <taxon>Hexapoda</taxon>
        <taxon>Insecta</taxon>
        <taxon>Pterygota</taxon>
        <taxon>Neoptera</taxon>
        <taxon>Polyneoptera</taxon>
        <taxon>Dictyoptera</taxon>
        <taxon>Blattodea</taxon>
        <taxon>Blaberoidea</taxon>
        <taxon>Blaberidae</taxon>
        <taxon>Diplopterinae</taxon>
        <taxon>Diploptera</taxon>
    </lineage>
</organism>
<protein>
    <submittedName>
        <fullName evidence="2">Uncharacterized protein</fullName>
    </submittedName>
</protein>
<dbReference type="EMBL" id="JASPKZ010007543">
    <property type="protein sequence ID" value="KAJ9583695.1"/>
    <property type="molecule type" value="Genomic_DNA"/>
</dbReference>
<keyword evidence="1" id="KW-0732">Signal</keyword>
<name>A0AAD7ZNH8_DIPPU</name>
<dbReference type="AlphaFoldDB" id="A0AAD7ZNH8"/>
<proteinExistence type="predicted"/>
<reference evidence="2" key="2">
    <citation type="submission" date="2023-05" db="EMBL/GenBank/DDBJ databases">
        <authorList>
            <person name="Fouks B."/>
        </authorList>
    </citation>
    <scope>NUCLEOTIDE SEQUENCE</scope>
    <source>
        <strain evidence="2">Stay&amp;Tobe</strain>
        <tissue evidence="2">Testes</tissue>
    </source>
</reference>
<feature type="signal peptide" evidence="1">
    <location>
        <begin position="1"/>
        <end position="23"/>
    </location>
</feature>